<comment type="caution">
    <text evidence="1">The sequence shown here is derived from an EMBL/GenBank/DDBJ whole genome shotgun (WGS) entry which is preliminary data.</text>
</comment>
<keyword evidence="2" id="KW-1185">Reference proteome</keyword>
<protein>
    <submittedName>
        <fullName evidence="1">10503_t:CDS:1</fullName>
    </submittedName>
</protein>
<organism evidence="1 2">
    <name type="scientific">Acaulospora morrowiae</name>
    <dbReference type="NCBI Taxonomy" id="94023"/>
    <lineage>
        <taxon>Eukaryota</taxon>
        <taxon>Fungi</taxon>
        <taxon>Fungi incertae sedis</taxon>
        <taxon>Mucoromycota</taxon>
        <taxon>Glomeromycotina</taxon>
        <taxon>Glomeromycetes</taxon>
        <taxon>Diversisporales</taxon>
        <taxon>Acaulosporaceae</taxon>
        <taxon>Acaulospora</taxon>
    </lineage>
</organism>
<dbReference type="EMBL" id="CAJVPV010027553">
    <property type="protein sequence ID" value="CAG8734391.1"/>
    <property type="molecule type" value="Genomic_DNA"/>
</dbReference>
<reference evidence="1" key="1">
    <citation type="submission" date="2021-06" db="EMBL/GenBank/DDBJ databases">
        <authorList>
            <person name="Kallberg Y."/>
            <person name="Tangrot J."/>
            <person name="Rosling A."/>
        </authorList>
    </citation>
    <scope>NUCLEOTIDE SEQUENCE</scope>
    <source>
        <strain evidence="1">CL551</strain>
    </source>
</reference>
<sequence>MSTNAENSMRGPDYVELKPYPKNKKRYIEENLAKEILQLL</sequence>
<dbReference type="Proteomes" id="UP000789342">
    <property type="component" value="Unassembled WGS sequence"/>
</dbReference>
<proteinExistence type="predicted"/>
<name>A0A9N9IFV9_9GLOM</name>
<feature type="non-terminal residue" evidence="1">
    <location>
        <position position="40"/>
    </location>
</feature>
<evidence type="ECO:0000313" key="1">
    <source>
        <dbReference type="EMBL" id="CAG8734391.1"/>
    </source>
</evidence>
<accession>A0A9N9IFV9</accession>
<gene>
    <name evidence="1" type="ORF">AMORRO_LOCUS14268</name>
</gene>
<dbReference type="AlphaFoldDB" id="A0A9N9IFV9"/>
<evidence type="ECO:0000313" key="2">
    <source>
        <dbReference type="Proteomes" id="UP000789342"/>
    </source>
</evidence>